<feature type="chain" id="PRO_5041706052" evidence="1">
    <location>
        <begin position="27"/>
        <end position="267"/>
    </location>
</feature>
<keyword evidence="3" id="KW-1185">Reference proteome</keyword>
<gene>
    <name evidence="2" type="ORF">CWE23_09820</name>
</gene>
<name>A0AA94JDG9_9GAMM</name>
<proteinExistence type="predicted"/>
<sequence>MNKKSVIAVMATLWLSSTLVPPGADANDDLQRYLPPDQLRWLEHEDNRYLALYQPAQVNFVRGRLLSMPDWPLHPLQSPWVRHSYEQAPILGWHSWALVPPEMALQTHQLQQHNPASVHPQPVDEAFFEPYIAALQTRIQRLSTEFSDNPGFTLWVMEGITAAMAVKLIQQQPELMPDALVVIDMYLPQPQLNRSLSEQLAKLQLPVLEISTPEANQWVTSSLDLRRQYSQKHQQVNYRQRPLLSEGTSGQRALTSTLKGWLKYHGF</sequence>
<dbReference type="InterPro" id="IPR022529">
    <property type="entry name" value="DUF3530"/>
</dbReference>
<evidence type="ECO:0000256" key="1">
    <source>
        <dbReference type="SAM" id="SignalP"/>
    </source>
</evidence>
<accession>A0AA94JDG9</accession>
<dbReference type="EMBL" id="PIPS01000003">
    <property type="protein sequence ID" value="RUO42393.1"/>
    <property type="molecule type" value="Genomic_DNA"/>
</dbReference>
<dbReference type="Pfam" id="PF12048">
    <property type="entry name" value="DUF3530"/>
    <property type="match status" value="1"/>
</dbReference>
<protein>
    <submittedName>
        <fullName evidence="2">DUF3530 domain-containing protein</fullName>
    </submittedName>
</protein>
<reference evidence="3" key="1">
    <citation type="journal article" date="2018" name="Front. Microbiol.">
        <title>Genome-Based Analysis Reveals the Taxonomy and Diversity of the Family Idiomarinaceae.</title>
        <authorList>
            <person name="Liu Y."/>
            <person name="Lai Q."/>
            <person name="Shao Z."/>
        </authorList>
    </citation>
    <scope>NUCLEOTIDE SEQUENCE [LARGE SCALE GENOMIC DNA]</scope>
    <source>
        <strain evidence="3">SN-14</strain>
    </source>
</reference>
<keyword evidence="1" id="KW-0732">Signal</keyword>
<dbReference type="AlphaFoldDB" id="A0AA94JDG9"/>
<organism evidence="2 3">
    <name type="scientific">Idiomarina aquatica</name>
    <dbReference type="NCBI Taxonomy" id="1327752"/>
    <lineage>
        <taxon>Bacteria</taxon>
        <taxon>Pseudomonadati</taxon>
        <taxon>Pseudomonadota</taxon>
        <taxon>Gammaproteobacteria</taxon>
        <taxon>Alteromonadales</taxon>
        <taxon>Idiomarinaceae</taxon>
        <taxon>Idiomarina</taxon>
    </lineage>
</organism>
<evidence type="ECO:0000313" key="3">
    <source>
        <dbReference type="Proteomes" id="UP000286680"/>
    </source>
</evidence>
<evidence type="ECO:0000313" key="2">
    <source>
        <dbReference type="EMBL" id="RUO42393.1"/>
    </source>
</evidence>
<dbReference type="RefSeq" id="WP_126820137.1">
    <property type="nucleotide sequence ID" value="NZ_PIPS01000003.1"/>
</dbReference>
<dbReference type="Proteomes" id="UP000286680">
    <property type="component" value="Unassembled WGS sequence"/>
</dbReference>
<comment type="caution">
    <text evidence="2">The sequence shown here is derived from an EMBL/GenBank/DDBJ whole genome shotgun (WGS) entry which is preliminary data.</text>
</comment>
<feature type="signal peptide" evidence="1">
    <location>
        <begin position="1"/>
        <end position="26"/>
    </location>
</feature>